<dbReference type="SUPFAM" id="SSF50729">
    <property type="entry name" value="PH domain-like"/>
    <property type="match status" value="1"/>
</dbReference>
<feature type="compositionally biased region" description="Low complexity" evidence="4">
    <location>
        <begin position="323"/>
        <end position="349"/>
    </location>
</feature>
<dbReference type="GeneID" id="116296990"/>
<dbReference type="KEGG" id="aten:116296990"/>
<feature type="compositionally biased region" description="Pro residues" evidence="4">
    <location>
        <begin position="406"/>
        <end position="418"/>
    </location>
</feature>
<feature type="region of interest" description="Disordered" evidence="4">
    <location>
        <begin position="849"/>
        <end position="870"/>
    </location>
</feature>
<accession>A0A6P8I0C8</accession>
<feature type="compositionally biased region" description="Acidic residues" evidence="4">
    <location>
        <begin position="217"/>
        <end position="228"/>
    </location>
</feature>
<dbReference type="PANTHER" id="PTHR15963">
    <property type="entry name" value="GENERAL RECEPTOR FOR PHOSPHOINOSITIDES 1-ASSOCIATED SCAFFOLD PROTEIN-RELATED"/>
    <property type="match status" value="1"/>
</dbReference>
<evidence type="ECO:0000256" key="1">
    <source>
        <dbReference type="ARBA" id="ARBA00004496"/>
    </source>
</evidence>
<keyword evidence="2" id="KW-0963">Cytoplasm</keyword>
<dbReference type="InterPro" id="IPR052122">
    <property type="entry name" value="Intracell_Traff_Signaling_Reg"/>
</dbReference>
<evidence type="ECO:0000256" key="4">
    <source>
        <dbReference type="SAM" id="MobiDB-lite"/>
    </source>
</evidence>
<dbReference type="PROSITE" id="PS50003">
    <property type="entry name" value="PH_DOMAIN"/>
    <property type="match status" value="1"/>
</dbReference>
<evidence type="ECO:0000313" key="7">
    <source>
        <dbReference type="Proteomes" id="UP000515163"/>
    </source>
</evidence>
<dbReference type="InterPro" id="IPR011993">
    <property type="entry name" value="PH-like_dom_sf"/>
</dbReference>
<dbReference type="Gene3D" id="2.30.42.10">
    <property type="match status" value="1"/>
</dbReference>
<feature type="region of interest" description="Disordered" evidence="4">
    <location>
        <begin position="1257"/>
        <end position="1281"/>
    </location>
</feature>
<feature type="compositionally biased region" description="Basic and acidic residues" evidence="4">
    <location>
        <begin position="1180"/>
        <end position="1192"/>
    </location>
</feature>
<evidence type="ECO:0000256" key="2">
    <source>
        <dbReference type="ARBA" id="ARBA00022490"/>
    </source>
</evidence>
<dbReference type="Proteomes" id="UP000515163">
    <property type="component" value="Unplaced"/>
</dbReference>
<dbReference type="InterPro" id="IPR036034">
    <property type="entry name" value="PDZ_sf"/>
</dbReference>
<dbReference type="GO" id="GO:0005737">
    <property type="term" value="C:cytoplasm"/>
    <property type="evidence" value="ECO:0007669"/>
    <property type="project" value="UniProtKB-SubCell"/>
</dbReference>
<dbReference type="SUPFAM" id="SSF50156">
    <property type="entry name" value="PDZ domain-like"/>
    <property type="match status" value="1"/>
</dbReference>
<comment type="subcellular location">
    <subcellularLocation>
        <location evidence="1">Cytoplasm</location>
    </subcellularLocation>
</comment>
<dbReference type="PROSITE" id="PS50106">
    <property type="entry name" value="PDZ"/>
    <property type="match status" value="1"/>
</dbReference>
<organism evidence="7 8">
    <name type="scientific">Actinia tenebrosa</name>
    <name type="common">Australian red waratah sea anemone</name>
    <dbReference type="NCBI Taxonomy" id="6105"/>
    <lineage>
        <taxon>Eukaryota</taxon>
        <taxon>Metazoa</taxon>
        <taxon>Cnidaria</taxon>
        <taxon>Anthozoa</taxon>
        <taxon>Hexacorallia</taxon>
        <taxon>Actiniaria</taxon>
        <taxon>Actiniidae</taxon>
        <taxon>Actinia</taxon>
    </lineage>
</organism>
<feature type="region of interest" description="Disordered" evidence="4">
    <location>
        <begin position="1298"/>
        <end position="1319"/>
    </location>
</feature>
<protein>
    <submittedName>
        <fullName evidence="8">Uncharacterized protein LOC116296990</fullName>
    </submittedName>
</protein>
<proteinExistence type="predicted"/>
<keyword evidence="3" id="KW-0175">Coiled coil</keyword>
<dbReference type="Pfam" id="PF00595">
    <property type="entry name" value="PDZ"/>
    <property type="match status" value="1"/>
</dbReference>
<evidence type="ECO:0000259" key="6">
    <source>
        <dbReference type="PROSITE" id="PS50106"/>
    </source>
</evidence>
<feature type="compositionally biased region" description="Low complexity" evidence="4">
    <location>
        <begin position="474"/>
        <end position="490"/>
    </location>
</feature>
<feature type="compositionally biased region" description="Polar residues" evidence="4">
    <location>
        <begin position="1215"/>
        <end position="1226"/>
    </location>
</feature>
<evidence type="ECO:0000313" key="8">
    <source>
        <dbReference type="RefSeq" id="XP_031560981.1"/>
    </source>
</evidence>
<evidence type="ECO:0000256" key="3">
    <source>
        <dbReference type="SAM" id="Coils"/>
    </source>
</evidence>
<feature type="compositionally biased region" description="Basic and acidic residues" evidence="4">
    <location>
        <begin position="1118"/>
        <end position="1139"/>
    </location>
</feature>
<dbReference type="OrthoDB" id="10041077at2759"/>
<sequence length="1319" mass="146042">MAAVDNRELSSDLYEQSKPTASASVSAPSIDLSCIHWGYLNSALVPDKTKKVKELTWKTYWVDLCGSTLRLYRDLSLSPELASSPPPSKVIGPTAENEKKEAFLVLKKGASISIWDSTKVKTKKKSRKSEPPKYNVFKLQVVNCIDSPVYLFEAPSKGSMYRWISKIEEGIDMANNPQNNSNSDKKLQEAKLLAIESRRYQTVAPELKYSDVKDDTDSGMEGDEESYEVPEKPPPDPRLEKLLKTLKIKQELLKILEEGERAFIGNGESGEMIEVSEFKSRTKMDYYLIPGYTSSLIPQNTQINILGQLPNKRWRCYVDLPKTSTQTTQSASTESDVSSLSDSRSSTPSCENGGSLLSFENNGQAAEETERLIGSVPTSLLVDLSEMLTVPFTEENLVVLGTPDVTPNPSPLPSPPLSPYSTHKYKETPNDSKENFESFQRRSPTNLQRFVPSMDLSDVDAWEQFILPSPPSTPVTSSSSTPSLSPSQSLENVDSSEGEKDGLMSDDVPVTIVDQDERFPNNSSDTVQHSAVMRLKDEEAFASQKNYSFLVTKKLRQRGISLIVGSSSSEDEDEDEEKGKKLTRRKLDEEFERFAADDTAQATVRPYSAFVPRKSTSIGFGISSKTANLRTTTNDELLRDYSSSNVTRSKTCMTLKNKGRFRTPENAPPLNQRRTIQMQRSENGGFGFTLQTYGIVQLDGEVEYMTFVLAVEEDGPAYMAGMRPGDIIIVIESQDTEEADHKTIIELLQKAPATVRMVVVFVDAIRRMHLNTKIKVLKSELEDKEDEFNRLSQKEHELVTHKNTVTNLDILGPPRSRDNSYLYTTELTSSFSKDSPKVKDSLIKYKQELDEKQPRRQSLPDRSELKKRHLVSTTGNELLKSFASSAESMLKKSASVKLKRKVMKAKPTSKTFKSYIDLDDGDFQDEGPLRTSSPLGTKITKDTEQLRLSWPTSTPGMLAPSAEQEDKTRSLPNNTGGLSSSPVNGNSQVKDGKGKSKTSNTARDLCTSPGHVPSEVRDDQETKPLSLKVKGLGSLTANGPNPGKSSLVVKESETAPVKESSKLTATDTAAETKRTLTKDTSINDNNSVSNDAGIDTPSTGVSKNRDIMAVNNVQSSRTNDDRGGLENNQNKKSDKKDVNVKSGENSSSLTRDSENANKPGDENLINNTSNTEKCCPNVNAKKEDSNRIKLSDSHSPTLLQKSPKVPRMSKPYSLMSGSSSKDRPCSNNIASLRRIFEGPNPPCNRSPDIVEDEERDAFPTDIKKDNVIKPPPEFAAKPRMGSMRPMSFMCAMDAAEESPLIPDEETENKEGQKIYESSA</sequence>
<gene>
    <name evidence="8" type="primary">LOC116296990</name>
</gene>
<name>A0A6P8I0C8_ACTTE</name>
<feature type="domain" description="PDZ" evidence="6">
    <location>
        <begin position="675"/>
        <end position="763"/>
    </location>
</feature>
<dbReference type="InterPro" id="IPR001849">
    <property type="entry name" value="PH_domain"/>
</dbReference>
<feature type="region of interest" description="Disordered" evidence="4">
    <location>
        <begin position="323"/>
        <end position="358"/>
    </location>
</feature>
<feature type="compositionally biased region" description="Polar residues" evidence="4">
    <location>
        <begin position="970"/>
        <end position="989"/>
    </location>
</feature>
<keyword evidence="7" id="KW-1185">Reference proteome</keyword>
<feature type="region of interest" description="Disordered" evidence="4">
    <location>
        <begin position="211"/>
        <end position="237"/>
    </location>
</feature>
<dbReference type="SMART" id="SM00228">
    <property type="entry name" value="PDZ"/>
    <property type="match status" value="1"/>
</dbReference>
<feature type="region of interest" description="Disordered" evidence="4">
    <location>
        <begin position="467"/>
        <end position="506"/>
    </location>
</feature>
<feature type="compositionally biased region" description="Basic and acidic residues" evidence="4">
    <location>
        <begin position="1151"/>
        <end position="1161"/>
    </location>
</feature>
<evidence type="ECO:0000259" key="5">
    <source>
        <dbReference type="PROSITE" id="PS50003"/>
    </source>
</evidence>
<dbReference type="InterPro" id="IPR001478">
    <property type="entry name" value="PDZ"/>
</dbReference>
<feature type="compositionally biased region" description="Basic and acidic residues" evidence="4">
    <location>
        <begin position="849"/>
        <end position="864"/>
    </location>
</feature>
<feature type="compositionally biased region" description="Basic and acidic residues" evidence="4">
    <location>
        <begin position="1257"/>
        <end position="1267"/>
    </location>
</feature>
<feature type="compositionally biased region" description="Polar residues" evidence="4">
    <location>
        <begin position="1078"/>
        <end position="1102"/>
    </location>
</feature>
<dbReference type="PANTHER" id="PTHR15963:SF5">
    <property type="entry name" value="SHORT SPINDLE 6, ISOFORM A"/>
    <property type="match status" value="1"/>
</dbReference>
<feature type="compositionally biased region" description="Basic and acidic residues" evidence="4">
    <location>
        <begin position="424"/>
        <end position="440"/>
    </location>
</feature>
<feature type="domain" description="PH" evidence="5">
    <location>
        <begin position="33"/>
        <end position="172"/>
    </location>
</feature>
<dbReference type="RefSeq" id="XP_031560981.1">
    <property type="nucleotide sequence ID" value="XM_031705121.1"/>
</dbReference>
<dbReference type="Gene3D" id="2.30.29.30">
    <property type="entry name" value="Pleckstrin-homology domain (PH domain)/Phosphotyrosine-binding domain (PTB)"/>
    <property type="match status" value="1"/>
</dbReference>
<feature type="region of interest" description="Disordered" evidence="4">
    <location>
        <begin position="915"/>
        <end position="1226"/>
    </location>
</feature>
<dbReference type="InParanoid" id="A0A6P8I0C8"/>
<feature type="coiled-coil region" evidence="3">
    <location>
        <begin position="767"/>
        <end position="794"/>
    </location>
</feature>
<feature type="region of interest" description="Disordered" evidence="4">
    <location>
        <begin position="403"/>
        <end position="448"/>
    </location>
</feature>
<reference evidence="8" key="1">
    <citation type="submission" date="2025-08" db="UniProtKB">
        <authorList>
            <consortium name="RefSeq"/>
        </authorList>
    </citation>
    <scope>IDENTIFICATION</scope>
    <source>
        <tissue evidence="8">Tentacle</tissue>
    </source>
</reference>